<dbReference type="EMBL" id="FPHE01000116">
    <property type="protein sequence ID" value="SFV62652.1"/>
    <property type="molecule type" value="Genomic_DNA"/>
</dbReference>
<reference evidence="1" key="1">
    <citation type="submission" date="2016-10" db="EMBL/GenBank/DDBJ databases">
        <authorList>
            <person name="de Groot N.N."/>
        </authorList>
    </citation>
    <scope>NUCLEOTIDE SEQUENCE</scope>
</reference>
<gene>
    <name evidence="1" type="ORF">MNB_SV-12-287</name>
</gene>
<dbReference type="InterPro" id="IPR010994">
    <property type="entry name" value="RuvA_2-like"/>
</dbReference>
<evidence type="ECO:0000313" key="1">
    <source>
        <dbReference type="EMBL" id="SFV62652.1"/>
    </source>
</evidence>
<sequence length="46" mass="5155">MKPDIGVATVQKLLNYFETFEVINQASFNELSVANSQKVAKILKNI</sequence>
<organism evidence="1">
    <name type="scientific">hydrothermal vent metagenome</name>
    <dbReference type="NCBI Taxonomy" id="652676"/>
    <lineage>
        <taxon>unclassified sequences</taxon>
        <taxon>metagenomes</taxon>
        <taxon>ecological metagenomes</taxon>
    </lineage>
</organism>
<name>A0A1W1CAA2_9ZZZZ</name>
<dbReference type="SUPFAM" id="SSF47781">
    <property type="entry name" value="RuvA domain 2-like"/>
    <property type="match status" value="1"/>
</dbReference>
<accession>A0A1W1CAA2</accession>
<protein>
    <submittedName>
        <fullName evidence="1">Uncharacterized protein</fullName>
    </submittedName>
</protein>
<dbReference type="AlphaFoldDB" id="A0A1W1CAA2"/>
<dbReference type="Gene3D" id="1.10.150.20">
    <property type="entry name" value="5' to 3' exonuclease, C-terminal subdomain"/>
    <property type="match status" value="1"/>
</dbReference>
<proteinExistence type="predicted"/>